<gene>
    <name evidence="2" type="ORF">CCMP2556_LOCUS11377</name>
    <name evidence="1" type="ORF">CCMP2556_LOCUS9948</name>
</gene>
<dbReference type="InterPro" id="IPR026317">
    <property type="entry name" value="P_C10"/>
</dbReference>
<evidence type="ECO:0000313" key="3">
    <source>
        <dbReference type="Proteomes" id="UP001642484"/>
    </source>
</evidence>
<comment type="caution">
    <text evidence="1">The sequence shown here is derived from an EMBL/GenBank/DDBJ whole genome shotgun (WGS) entry which is preliminary data.</text>
</comment>
<name>A0ABP0J714_9DINO</name>
<proteinExistence type="predicted"/>
<evidence type="ECO:0000313" key="1">
    <source>
        <dbReference type="EMBL" id="CAK9010102.1"/>
    </source>
</evidence>
<evidence type="ECO:0008006" key="4">
    <source>
        <dbReference type="Google" id="ProtNLM"/>
    </source>
</evidence>
<reference evidence="1 3" key="1">
    <citation type="submission" date="2024-02" db="EMBL/GenBank/DDBJ databases">
        <authorList>
            <person name="Chen Y."/>
            <person name="Shah S."/>
            <person name="Dougan E. K."/>
            <person name="Thang M."/>
            <person name="Chan C."/>
        </authorList>
    </citation>
    <scope>NUCLEOTIDE SEQUENCE [LARGE SCALE GENOMIC DNA]</scope>
</reference>
<dbReference type="Proteomes" id="UP001642484">
    <property type="component" value="Unassembled WGS sequence"/>
</dbReference>
<dbReference type="EMBL" id="CAXAMN010005424">
    <property type="protein sequence ID" value="CAK9013683.1"/>
    <property type="molecule type" value="Genomic_DNA"/>
</dbReference>
<sequence length="337" mass="37674">MEPEPKFVEEVIEDPEESGDDWVKVSRPAPRPVETRVALSYIDGEPVSKPGGVSDMLRSSLRSHGLTSMEVSQLEQTLEARSCKALAVAAATFEGAMRLARLGGIQSKVSQENFARAWHQAAASMMALDGASRSKSAKLADLVKEQDWEACTNVLMQRMKVSQPKDLLPLMRGLLHHVAEEARVKSEAEKQAKVLPYLLGLYGPEAVAEAERSTTVAQAEWRYSWMVRSFFDAKTLQCLQAEVLKAYEANEFQAACEELNDSWDSSMCMPLDRKMHSIEDLCLQRALKRILPRYGFKPDAEGLAEMKQVVATMSKTDTEVRRTQMQITAAVMKKFKL</sequence>
<protein>
    <recommendedName>
        <fullName evidence="4">Protein C10</fullName>
    </recommendedName>
</protein>
<dbReference type="Pfam" id="PF14974">
    <property type="entry name" value="P_C10"/>
    <property type="match status" value="1"/>
</dbReference>
<keyword evidence="3" id="KW-1185">Reference proteome</keyword>
<organism evidence="1 3">
    <name type="scientific">Durusdinium trenchii</name>
    <dbReference type="NCBI Taxonomy" id="1381693"/>
    <lineage>
        <taxon>Eukaryota</taxon>
        <taxon>Sar</taxon>
        <taxon>Alveolata</taxon>
        <taxon>Dinophyceae</taxon>
        <taxon>Suessiales</taxon>
        <taxon>Symbiodiniaceae</taxon>
        <taxon>Durusdinium</taxon>
    </lineage>
</organism>
<dbReference type="EMBL" id="CAXAMN010004570">
    <property type="protein sequence ID" value="CAK9010102.1"/>
    <property type="molecule type" value="Genomic_DNA"/>
</dbReference>
<accession>A0ABP0J714</accession>
<evidence type="ECO:0000313" key="2">
    <source>
        <dbReference type="EMBL" id="CAK9013683.1"/>
    </source>
</evidence>